<reference evidence="1 2" key="1">
    <citation type="submission" date="2020-02" db="EMBL/GenBank/DDBJ databases">
        <title>Pseudomonas aeruginosa Phage Cocktails: Rational Design and Efficacy against Mouse Wound and Septic Infections.</title>
        <authorList>
            <person name="Jacobs A.C."/>
            <person name="Freyberger H.R."/>
            <person name="Farlow J."/>
            <person name="Watters C.M."/>
            <person name="He Y."/>
            <person name="Ward A.M."/>
            <person name="Engeman E.T."/>
            <person name="Alamneh Y.A."/>
            <person name="Sergueev K.V."/>
            <person name="Simons M.P."/>
            <person name="Tyner S.D."/>
            <person name="Nikolich M.P."/>
            <person name="Filippov A."/>
        </authorList>
    </citation>
    <scope>NUCLEOTIDE SEQUENCE [LARGE SCALE GENOMIC DNA]</scope>
</reference>
<dbReference type="Proteomes" id="UP000502588">
    <property type="component" value="Segment"/>
</dbReference>
<name>A0A6G9LM08_9CAUD</name>
<dbReference type="EMBL" id="MT118304">
    <property type="protein sequence ID" value="QIQ66049.1"/>
    <property type="molecule type" value="Genomic_DNA"/>
</dbReference>
<proteinExistence type="predicted"/>
<gene>
    <name evidence="1" type="ORF">40_00043</name>
</gene>
<sequence>MANQKEIEYLKEAAKLLNNALRTFEMCDSVRADILNVAADGICTHCGEITNRCYCQNDE</sequence>
<protein>
    <submittedName>
        <fullName evidence="1">Uncharacterized protein</fullName>
    </submittedName>
</protein>
<organism evidence="1 2">
    <name type="scientific">Pseudomonas phage Epa40</name>
    <dbReference type="NCBI Taxonomy" id="2719198"/>
    <lineage>
        <taxon>Viruses</taxon>
        <taxon>Duplodnaviria</taxon>
        <taxon>Heunggongvirae</taxon>
        <taxon>Uroviricota</taxon>
        <taxon>Caudoviricetes</taxon>
        <taxon>Jondennisvirinae</taxon>
        <taxon>Septimatrevirus</taxon>
        <taxon>Septimatrevirus epa40</taxon>
    </lineage>
</organism>
<evidence type="ECO:0000313" key="2">
    <source>
        <dbReference type="Proteomes" id="UP000502588"/>
    </source>
</evidence>
<keyword evidence="2" id="KW-1185">Reference proteome</keyword>
<evidence type="ECO:0000313" key="1">
    <source>
        <dbReference type="EMBL" id="QIQ66049.1"/>
    </source>
</evidence>
<accession>A0A6G9LM08</accession>